<accession>A0AA35WXD0</accession>
<keyword evidence="3" id="KW-1185">Reference proteome</keyword>
<dbReference type="GO" id="GO:0008146">
    <property type="term" value="F:sulfotransferase activity"/>
    <property type="evidence" value="ECO:0007669"/>
    <property type="project" value="InterPro"/>
</dbReference>
<organism evidence="2 3">
    <name type="scientific">Geodia barretti</name>
    <name type="common">Barrett's horny sponge</name>
    <dbReference type="NCBI Taxonomy" id="519541"/>
    <lineage>
        <taxon>Eukaryota</taxon>
        <taxon>Metazoa</taxon>
        <taxon>Porifera</taxon>
        <taxon>Demospongiae</taxon>
        <taxon>Heteroscleromorpha</taxon>
        <taxon>Tetractinellida</taxon>
        <taxon>Astrophorina</taxon>
        <taxon>Geodiidae</taxon>
        <taxon>Geodia</taxon>
    </lineage>
</organism>
<evidence type="ECO:0000313" key="2">
    <source>
        <dbReference type="EMBL" id="CAI8036339.1"/>
    </source>
</evidence>
<dbReference type="Pfam" id="PF00685">
    <property type="entry name" value="Sulfotransfer_1"/>
    <property type="match status" value="1"/>
</dbReference>
<proteinExistence type="predicted"/>
<gene>
    <name evidence="2" type="ORF">GBAR_LOCUS20362</name>
</gene>
<dbReference type="AlphaFoldDB" id="A0AA35WXD0"/>
<protein>
    <submittedName>
        <fullName evidence="2">Sulfotransferase 1 family member D1</fullName>
    </submittedName>
</protein>
<dbReference type="InterPro" id="IPR027417">
    <property type="entry name" value="P-loop_NTPase"/>
</dbReference>
<dbReference type="InterPro" id="IPR000863">
    <property type="entry name" value="Sulfotransferase_dom"/>
</dbReference>
<dbReference type="Gene3D" id="3.40.50.300">
    <property type="entry name" value="P-loop containing nucleotide triphosphate hydrolases"/>
    <property type="match status" value="1"/>
</dbReference>
<evidence type="ECO:0000259" key="1">
    <source>
        <dbReference type="Pfam" id="PF00685"/>
    </source>
</evidence>
<dbReference type="EMBL" id="CASHTH010002861">
    <property type="protein sequence ID" value="CAI8036339.1"/>
    <property type="molecule type" value="Genomic_DNA"/>
</dbReference>
<reference evidence="2" key="1">
    <citation type="submission" date="2023-03" db="EMBL/GenBank/DDBJ databases">
        <authorList>
            <person name="Steffen K."/>
            <person name="Cardenas P."/>
        </authorList>
    </citation>
    <scope>NUCLEOTIDE SEQUENCE</scope>
</reference>
<dbReference type="SUPFAM" id="SSF52540">
    <property type="entry name" value="P-loop containing nucleoside triphosphate hydrolases"/>
    <property type="match status" value="1"/>
</dbReference>
<comment type="caution">
    <text evidence="2">The sequence shown here is derived from an EMBL/GenBank/DDBJ whole genome shotgun (WGS) entry which is preliminary data.</text>
</comment>
<feature type="domain" description="Sulfotransferase" evidence="1">
    <location>
        <begin position="34"/>
        <end position="78"/>
    </location>
</feature>
<sequence length="91" mass="10161">MSDTVDLCQLTEGVLIPCMSPETWQELKVYPLLPDDVILSSYPRSGTTWMQHILRLLRNGGKDDGVNLDDAVPWLEALKAAHGKSIEIEPK</sequence>
<dbReference type="Proteomes" id="UP001174909">
    <property type="component" value="Unassembled WGS sequence"/>
</dbReference>
<evidence type="ECO:0000313" key="3">
    <source>
        <dbReference type="Proteomes" id="UP001174909"/>
    </source>
</evidence>
<name>A0AA35WXD0_GEOBA</name>